<evidence type="ECO:0000256" key="5">
    <source>
        <dbReference type="SAM" id="Phobius"/>
    </source>
</evidence>
<feature type="transmembrane region" description="Helical" evidence="5">
    <location>
        <begin position="381"/>
        <end position="404"/>
    </location>
</feature>
<keyword evidence="7" id="KW-1185">Reference proteome</keyword>
<sequence length="470" mass="52674">MEAAAPAAAEAAGREELDMDVMRPLINEQNFDGTSDEEHEQELLPVQKHYQLDNQEGISFVQTLMHLLKGNIGTGLLGLPLAIKNAGIVLGPISLVFIGIISVHCMHILVRCSHFLCQRFKKSTLGYSDTVSFAMEVSPWSCLQRQAVWGRSVVDFFLVITQLGFCSVYIVFLAENVKQVHEGFLESKVFLLNSTNSSNPCERRSIDLRIYMLCFLPFIILLVFIRELKNLFVLSFLANISMAVSLVIIYQYVVRVLPLENQMKESKRFPQALNIGMGIVTTLYVTLATLGYMCFRDEIKGSITLNLPQDVWLYQSVKILYSFGIFVTYSIQFYVPAEIIIPMITSKFHAKWKQICEFAIRSFLVSITCAGAILIPRLDIVISFVGAVSSSTLALILPPLVEILTFSKEHYNIWMILKNISIAFTGVIGFFLGTYVTVEEIIYPTPRVIAGPPQSPSLNLNSTCFTSGLK</sequence>
<evidence type="ECO:0000256" key="1">
    <source>
        <dbReference type="ARBA" id="ARBA00004141"/>
    </source>
</evidence>
<feature type="transmembrane region" description="Helical" evidence="5">
    <location>
        <begin position="86"/>
        <end position="110"/>
    </location>
</feature>
<keyword evidence="3 5" id="KW-1133">Transmembrane helix</keyword>
<dbReference type="Proteomes" id="UP001652641">
    <property type="component" value="Chromosome 11"/>
</dbReference>
<protein>
    <submittedName>
        <fullName evidence="8">Neutral amino acid uniporter 4 isoform X2</fullName>
    </submittedName>
</protein>
<feature type="transmembrane region" description="Helical" evidence="5">
    <location>
        <begin position="208"/>
        <end position="225"/>
    </location>
</feature>
<feature type="transmembrane region" description="Helical" evidence="5">
    <location>
        <begin position="358"/>
        <end position="375"/>
    </location>
</feature>
<keyword evidence="4 5" id="KW-0472">Membrane</keyword>
<proteinExistence type="predicted"/>
<feature type="transmembrane region" description="Helical" evidence="5">
    <location>
        <begin position="416"/>
        <end position="438"/>
    </location>
</feature>
<comment type="subcellular location">
    <subcellularLocation>
        <location evidence="1">Membrane</location>
        <topology evidence="1">Multi-pass membrane protein</topology>
    </subcellularLocation>
</comment>
<evidence type="ECO:0000256" key="3">
    <source>
        <dbReference type="ARBA" id="ARBA00022989"/>
    </source>
</evidence>
<evidence type="ECO:0000256" key="4">
    <source>
        <dbReference type="ARBA" id="ARBA00023136"/>
    </source>
</evidence>
<feature type="transmembrane region" description="Helical" evidence="5">
    <location>
        <begin position="312"/>
        <end position="337"/>
    </location>
</feature>
<dbReference type="PANTHER" id="PTHR22950">
    <property type="entry name" value="AMINO ACID TRANSPORTER"/>
    <property type="match status" value="1"/>
</dbReference>
<evidence type="ECO:0000259" key="6">
    <source>
        <dbReference type="Pfam" id="PF01490"/>
    </source>
</evidence>
<dbReference type="PANTHER" id="PTHR22950:SF190">
    <property type="entry name" value="NEUTRAL AMINO ACID UNIPORTER 4"/>
    <property type="match status" value="1"/>
</dbReference>
<evidence type="ECO:0000256" key="2">
    <source>
        <dbReference type="ARBA" id="ARBA00022692"/>
    </source>
</evidence>
<dbReference type="Pfam" id="PF01490">
    <property type="entry name" value="Aa_trans"/>
    <property type="match status" value="1"/>
</dbReference>
<reference evidence="8" key="1">
    <citation type="submission" date="2025-08" db="UniProtKB">
        <authorList>
            <consortium name="RefSeq"/>
        </authorList>
    </citation>
    <scope>IDENTIFICATION</scope>
    <source>
        <tissue evidence="8">Cell line</tissue>
    </source>
</reference>
<feature type="transmembrane region" description="Helical" evidence="5">
    <location>
        <begin position="231"/>
        <end position="253"/>
    </location>
</feature>
<dbReference type="InterPro" id="IPR013057">
    <property type="entry name" value="AA_transpt_TM"/>
</dbReference>
<feature type="domain" description="Amino acid transporter transmembrane" evidence="6">
    <location>
        <begin position="250"/>
        <end position="438"/>
    </location>
</feature>
<dbReference type="GeneID" id="112915754"/>
<keyword evidence="2 5" id="KW-0812">Transmembrane</keyword>
<dbReference type="RefSeq" id="XP_072582274.1">
    <property type="nucleotide sequence ID" value="XM_072726173.1"/>
</dbReference>
<evidence type="ECO:0000313" key="8">
    <source>
        <dbReference type="RefSeq" id="XP_072582274.1"/>
    </source>
</evidence>
<organism evidence="7 8">
    <name type="scientific">Vulpes vulpes</name>
    <name type="common">Red fox</name>
    <dbReference type="NCBI Taxonomy" id="9627"/>
    <lineage>
        <taxon>Eukaryota</taxon>
        <taxon>Metazoa</taxon>
        <taxon>Chordata</taxon>
        <taxon>Craniata</taxon>
        <taxon>Vertebrata</taxon>
        <taxon>Euteleostomi</taxon>
        <taxon>Mammalia</taxon>
        <taxon>Eutheria</taxon>
        <taxon>Laurasiatheria</taxon>
        <taxon>Carnivora</taxon>
        <taxon>Caniformia</taxon>
        <taxon>Canidae</taxon>
        <taxon>Vulpes</taxon>
    </lineage>
</organism>
<feature type="transmembrane region" description="Helical" evidence="5">
    <location>
        <begin position="273"/>
        <end position="292"/>
    </location>
</feature>
<gene>
    <name evidence="8" type="primary">SLC36A4</name>
</gene>
<name>A0ABM4XW67_VULVU</name>
<accession>A0ABM4XW67</accession>
<evidence type="ECO:0000313" key="7">
    <source>
        <dbReference type="Proteomes" id="UP001652641"/>
    </source>
</evidence>